<comment type="caution">
    <text evidence="2">The sequence shown here is derived from an EMBL/GenBank/DDBJ whole genome shotgun (WGS) entry which is preliminary data.</text>
</comment>
<accession>A0A2H0WQW8</accession>
<feature type="transmembrane region" description="Helical" evidence="1">
    <location>
        <begin position="12"/>
        <end position="35"/>
    </location>
</feature>
<keyword evidence="1" id="KW-0812">Transmembrane</keyword>
<sequence>MTELISGFSDYSLMGIVFSWLAILTFILLIAIVHYRRLTVGAKRESFTKILEQAVGGVKKNSLQINKVEELVKLLQKESYFSIQKVGLVRFNPFSETGGNQSFSLALLDGNNDGLVISSFHSREGTRIYAKIVKKGEGKKSSFSNEEEEAILKAKK</sequence>
<dbReference type="AlphaFoldDB" id="A0A2H0WQW8"/>
<gene>
    <name evidence="2" type="ORF">COT63_02145</name>
</gene>
<dbReference type="InterPro" id="IPR027981">
    <property type="entry name" value="DUF4446"/>
</dbReference>
<dbReference type="Pfam" id="PF14584">
    <property type="entry name" value="DUF4446"/>
    <property type="match status" value="1"/>
</dbReference>
<keyword evidence="1" id="KW-1133">Transmembrane helix</keyword>
<evidence type="ECO:0000256" key="1">
    <source>
        <dbReference type="SAM" id="Phobius"/>
    </source>
</evidence>
<dbReference type="Proteomes" id="UP000231282">
    <property type="component" value="Unassembled WGS sequence"/>
</dbReference>
<keyword evidence="1" id="KW-0472">Membrane</keyword>
<name>A0A2H0WQW8_9BACT</name>
<proteinExistence type="predicted"/>
<evidence type="ECO:0008006" key="4">
    <source>
        <dbReference type="Google" id="ProtNLM"/>
    </source>
</evidence>
<dbReference type="EMBL" id="PEZH01000042">
    <property type="protein sequence ID" value="PIS15017.1"/>
    <property type="molecule type" value="Genomic_DNA"/>
</dbReference>
<organism evidence="2 3">
    <name type="scientific">Candidatus Shapirobacteria bacterium CG09_land_8_20_14_0_10_38_17</name>
    <dbReference type="NCBI Taxonomy" id="1974884"/>
    <lineage>
        <taxon>Bacteria</taxon>
        <taxon>Candidatus Shapironibacteriota</taxon>
    </lineage>
</organism>
<evidence type="ECO:0000313" key="2">
    <source>
        <dbReference type="EMBL" id="PIS15017.1"/>
    </source>
</evidence>
<evidence type="ECO:0000313" key="3">
    <source>
        <dbReference type="Proteomes" id="UP000231282"/>
    </source>
</evidence>
<protein>
    <recommendedName>
        <fullName evidence="4">DUF4446 domain-containing protein</fullName>
    </recommendedName>
</protein>
<reference evidence="3" key="1">
    <citation type="submission" date="2017-09" db="EMBL/GenBank/DDBJ databases">
        <title>Depth-based differentiation of microbial function through sediment-hosted aquifers and enrichment of novel symbionts in the deep terrestrial subsurface.</title>
        <authorList>
            <person name="Probst A.J."/>
            <person name="Ladd B."/>
            <person name="Jarett J.K."/>
            <person name="Geller-Mcgrath D.E."/>
            <person name="Sieber C.M.K."/>
            <person name="Emerson J.B."/>
            <person name="Anantharaman K."/>
            <person name="Thomas B.C."/>
            <person name="Malmstrom R."/>
            <person name="Stieglmeier M."/>
            <person name="Klingl A."/>
            <person name="Woyke T."/>
            <person name="Ryan C.M."/>
            <person name="Banfield J.F."/>
        </authorList>
    </citation>
    <scope>NUCLEOTIDE SEQUENCE [LARGE SCALE GENOMIC DNA]</scope>
</reference>